<accession>A0A852Y9T8</accession>
<reference evidence="2 3" key="1">
    <citation type="submission" date="2020-07" db="EMBL/GenBank/DDBJ databases">
        <title>Sequencing the genomes of 1000 actinobacteria strains.</title>
        <authorList>
            <person name="Klenk H.-P."/>
        </authorList>
    </citation>
    <scope>NUCLEOTIDE SEQUENCE [LARGE SCALE GENOMIC DNA]</scope>
    <source>
        <strain evidence="2 3">DSM 23141</strain>
    </source>
</reference>
<dbReference type="GO" id="GO:0008806">
    <property type="term" value="F:carboxymethylenebutenolidase activity"/>
    <property type="evidence" value="ECO:0007669"/>
    <property type="project" value="UniProtKB-EC"/>
</dbReference>
<evidence type="ECO:0000313" key="2">
    <source>
        <dbReference type="EMBL" id="NYG98130.1"/>
    </source>
</evidence>
<comment type="caution">
    <text evidence="2">The sequence shown here is derived from an EMBL/GenBank/DDBJ whole genome shotgun (WGS) entry which is preliminary data.</text>
</comment>
<protein>
    <submittedName>
        <fullName evidence="2">Carboxymethylenebutenolidase</fullName>
        <ecNumber evidence="2">3.1.1.45</ecNumber>
    </submittedName>
</protein>
<dbReference type="InterPro" id="IPR051049">
    <property type="entry name" value="Dienelactone_hydrolase-like"/>
</dbReference>
<dbReference type="RefSeq" id="WP_179565331.1">
    <property type="nucleotide sequence ID" value="NZ_JACBZY010000001.1"/>
</dbReference>
<dbReference type="InterPro" id="IPR002925">
    <property type="entry name" value="Dienelactn_hydro"/>
</dbReference>
<sequence length="215" mass="23157">MEELVPIPHPGVPLEYGRPGDPGVIVVHDWYGRLPWLENYAEALSRVGFRVLVPDLYDGVATVDGEQAERLLTTLTDDGVDAEIDLALEQLRSEGSTRIGVIGFSIGGWHGLRFAQTGAVDAVVAYYATLAENVHGVLPAPVLLHLAEVDEWPEGAEPGAFIARLKDDGTPIEQHAYPTTRHGFANGTVGGEFDREAAALAFARSASFLESQLTN</sequence>
<proteinExistence type="predicted"/>
<gene>
    <name evidence="2" type="ORF">BJ979_000756</name>
</gene>
<dbReference type="InterPro" id="IPR029058">
    <property type="entry name" value="AB_hydrolase_fold"/>
</dbReference>
<feature type="domain" description="Dienelactone hydrolase" evidence="1">
    <location>
        <begin position="21"/>
        <end position="211"/>
    </location>
</feature>
<dbReference type="EMBL" id="JACBZY010000001">
    <property type="protein sequence ID" value="NYG98130.1"/>
    <property type="molecule type" value="Genomic_DNA"/>
</dbReference>
<dbReference type="Pfam" id="PF01738">
    <property type="entry name" value="DLH"/>
    <property type="match status" value="1"/>
</dbReference>
<dbReference type="EC" id="3.1.1.45" evidence="2"/>
<dbReference type="Gene3D" id="3.40.50.1820">
    <property type="entry name" value="alpha/beta hydrolase"/>
    <property type="match status" value="1"/>
</dbReference>
<name>A0A852Y9T8_9MICO</name>
<organism evidence="2 3">
    <name type="scientific">Schumannella luteola</name>
    <dbReference type="NCBI Taxonomy" id="472059"/>
    <lineage>
        <taxon>Bacteria</taxon>
        <taxon>Bacillati</taxon>
        <taxon>Actinomycetota</taxon>
        <taxon>Actinomycetes</taxon>
        <taxon>Micrococcales</taxon>
        <taxon>Microbacteriaceae</taxon>
        <taxon>Schumannella</taxon>
    </lineage>
</organism>
<dbReference type="PANTHER" id="PTHR46623">
    <property type="entry name" value="CARBOXYMETHYLENEBUTENOLIDASE-RELATED"/>
    <property type="match status" value="1"/>
</dbReference>
<keyword evidence="2" id="KW-0378">Hydrolase</keyword>
<evidence type="ECO:0000313" key="3">
    <source>
        <dbReference type="Proteomes" id="UP000553888"/>
    </source>
</evidence>
<dbReference type="Proteomes" id="UP000553888">
    <property type="component" value="Unassembled WGS sequence"/>
</dbReference>
<dbReference type="SUPFAM" id="SSF53474">
    <property type="entry name" value="alpha/beta-Hydrolases"/>
    <property type="match status" value="1"/>
</dbReference>
<keyword evidence="3" id="KW-1185">Reference proteome</keyword>
<evidence type="ECO:0000259" key="1">
    <source>
        <dbReference type="Pfam" id="PF01738"/>
    </source>
</evidence>
<dbReference type="PANTHER" id="PTHR46623:SF6">
    <property type="entry name" value="ALPHA_BETA-HYDROLASES SUPERFAMILY PROTEIN"/>
    <property type="match status" value="1"/>
</dbReference>
<dbReference type="AlphaFoldDB" id="A0A852Y9T8"/>